<feature type="binding site" evidence="7">
    <location>
        <begin position="25"/>
        <end position="26"/>
    </location>
    <ligand>
        <name>UDP-N-acetyl-alpha-D-glucosamine</name>
        <dbReference type="ChEBI" id="CHEBI:57705"/>
    </ligand>
</feature>
<feature type="binding site" evidence="7">
    <location>
        <position position="336"/>
    </location>
    <ligand>
        <name>UDP-N-acetyl-alpha-D-glucosamine</name>
        <dbReference type="ChEBI" id="CHEBI:57705"/>
    </ligand>
</feature>
<comment type="similarity">
    <text evidence="1 7">Belongs to the glycosyltransferase group 1 family. MshA subfamily.</text>
</comment>
<feature type="binding site" evidence="7">
    <location>
        <position position="245"/>
    </location>
    <ligand>
        <name>UDP-N-acetyl-alpha-D-glucosamine</name>
        <dbReference type="ChEBI" id="CHEBI:57705"/>
    </ligand>
</feature>
<accession>A0ABV5T8V4</accession>
<feature type="binding site" evidence="7">
    <location>
        <position position="33"/>
    </location>
    <ligand>
        <name>UDP-N-acetyl-alpha-D-glucosamine</name>
        <dbReference type="ChEBI" id="CHEBI:57705"/>
    </ligand>
</feature>
<dbReference type="PANTHER" id="PTHR45947">
    <property type="entry name" value="SULFOQUINOVOSYL TRANSFERASE SQD2"/>
    <property type="match status" value="1"/>
</dbReference>
<dbReference type="EMBL" id="JBHMBS010000003">
    <property type="protein sequence ID" value="MFB9675514.1"/>
    <property type="molecule type" value="Genomic_DNA"/>
</dbReference>
<comment type="caution">
    <text evidence="10">The sequence shown here is derived from an EMBL/GenBank/DDBJ whole genome shotgun (WGS) entry which is preliminary data.</text>
</comment>
<comment type="function">
    <text evidence="7">Catalyzes the transfer of a N-acetyl-glucosamine moiety to 1D-myo-inositol 3-phosphate to produce 1D-myo-inositol 2-acetamido-2-deoxy-glucopyranoside 3-phosphate in the mycothiol biosynthesis pathway.</text>
</comment>
<name>A0ABV5T8V4_9ACTN</name>
<feature type="binding site" evidence="7">
    <location>
        <position position="316"/>
    </location>
    <ligand>
        <name>Mg(2+)</name>
        <dbReference type="ChEBI" id="CHEBI:18420"/>
    </ligand>
</feature>
<evidence type="ECO:0000256" key="3">
    <source>
        <dbReference type="ARBA" id="ARBA00022679"/>
    </source>
</evidence>
<comment type="caution">
    <text evidence="7">Lacks conserved residue(s) required for the propagation of feature annotation.</text>
</comment>
<evidence type="ECO:0000256" key="6">
    <source>
        <dbReference type="ARBA" id="ARBA00048131"/>
    </source>
</evidence>
<feature type="binding site" evidence="7">
    <location>
        <position position="122"/>
    </location>
    <ligand>
        <name>1D-myo-inositol 3-phosphate</name>
        <dbReference type="ChEBI" id="CHEBI:58401"/>
    </ligand>
</feature>
<dbReference type="GO" id="GO:0102710">
    <property type="term" value="F:D-inositol-3-phosphate glycosyltransferase activity"/>
    <property type="evidence" value="ECO:0007669"/>
    <property type="project" value="UniProtKB-EC"/>
</dbReference>
<evidence type="ECO:0000256" key="4">
    <source>
        <dbReference type="ARBA" id="ARBA00022723"/>
    </source>
</evidence>
<sequence length="425" mass="43947">MPVPRRPPPPRRIATVSVLTSPFAQPGGGDAGGLNVYIVEVARRMAALGVEVDIFTRADTPGAPPLAELFPGVLVRHLAAGPPRELDKNDLPGTLGPFTAEMLRAGAGRGTDGGYDLVHAHHWLAGRVGAVVKARWGVPLVQSMHSLGAVKNASLAAGDAPEPAGRIAGETEVVAAADRLVANTVQEADQLVTLYGADPARVRTVNPGVDLSLFRPGSRDEARRALGLPQDAVVLLFAGRVQPLKAPDVLLHAAARMVRRDPGLAGRLVVAVVGGPSGAGWGRPDHLGKLAATLGITGQVRLEPPCPQPRLADWYRAATAVVVPSHAETFGLVAVEAQACGIPVVAAAVGGLRTAVRDGISGVLVDGHDPAAYARVLGDLVAAPRLLRALGAGALAHASRFGWDQAVDRLTEVYADAARVAEPSR</sequence>
<reference evidence="10 11" key="1">
    <citation type="submission" date="2024-09" db="EMBL/GenBank/DDBJ databases">
        <authorList>
            <person name="Sun Q."/>
            <person name="Mori K."/>
        </authorList>
    </citation>
    <scope>NUCLEOTIDE SEQUENCE [LARGE SCALE GENOMIC DNA]</scope>
    <source>
        <strain evidence="10 11">JCM 3028</strain>
    </source>
</reference>
<feature type="binding site" evidence="7">
    <location>
        <position position="328"/>
    </location>
    <ligand>
        <name>UDP-N-acetyl-alpha-D-glucosamine</name>
        <dbReference type="ChEBI" id="CHEBI:57705"/>
    </ligand>
</feature>
<comment type="subunit">
    <text evidence="7">Homodimer.</text>
</comment>
<feature type="binding site" evidence="7">
    <location>
        <position position="240"/>
    </location>
    <ligand>
        <name>UDP-N-acetyl-alpha-D-glucosamine</name>
        <dbReference type="ChEBI" id="CHEBI:57705"/>
    </ligand>
</feature>
<dbReference type="Pfam" id="PF13579">
    <property type="entry name" value="Glyco_trans_4_4"/>
    <property type="match status" value="1"/>
</dbReference>
<evidence type="ECO:0000256" key="1">
    <source>
        <dbReference type="ARBA" id="ARBA00008449"/>
    </source>
</evidence>
<feature type="binding site" evidence="7">
    <location>
        <begin position="30"/>
        <end position="35"/>
    </location>
    <ligand>
        <name>1D-myo-inositol 3-phosphate</name>
        <dbReference type="ChEBI" id="CHEBI:58401"/>
    </ligand>
</feature>
<dbReference type="EC" id="2.4.1.250" evidence="7"/>
<dbReference type="InterPro" id="IPR028098">
    <property type="entry name" value="Glyco_trans_4-like_N"/>
</dbReference>
<dbReference type="RefSeq" id="WP_386155425.1">
    <property type="nucleotide sequence ID" value="NZ_JBHMBS010000003.1"/>
</dbReference>
<feature type="binding site" evidence="7">
    <location>
        <position position="315"/>
    </location>
    <ligand>
        <name>Mg(2+)</name>
        <dbReference type="ChEBI" id="CHEBI:18420"/>
    </ligand>
</feature>
<evidence type="ECO:0000259" key="8">
    <source>
        <dbReference type="Pfam" id="PF00534"/>
    </source>
</evidence>
<keyword evidence="3 7" id="KW-0808">Transferase</keyword>
<dbReference type="PANTHER" id="PTHR45947:SF3">
    <property type="entry name" value="SULFOQUINOVOSYL TRANSFERASE SQD2"/>
    <property type="match status" value="1"/>
</dbReference>
<gene>
    <name evidence="7 10" type="primary">mshA</name>
    <name evidence="10" type="ORF">ACFFRH_08465</name>
</gene>
<evidence type="ECO:0000256" key="2">
    <source>
        <dbReference type="ARBA" id="ARBA00022676"/>
    </source>
</evidence>
<organism evidence="10 11">
    <name type="scientific">Streptosporangium vulgare</name>
    <dbReference type="NCBI Taxonomy" id="46190"/>
    <lineage>
        <taxon>Bacteria</taxon>
        <taxon>Bacillati</taxon>
        <taxon>Actinomycetota</taxon>
        <taxon>Actinomycetes</taxon>
        <taxon>Streptosporangiales</taxon>
        <taxon>Streptosporangiaceae</taxon>
        <taxon>Streptosporangium</taxon>
    </lineage>
</organism>
<proteinExistence type="inferred from homology"/>
<feature type="domain" description="Glycosyltransferase subfamily 4-like N-terminal" evidence="9">
    <location>
        <begin position="32"/>
        <end position="208"/>
    </location>
</feature>
<keyword evidence="5 7" id="KW-0460">Magnesium</keyword>
<feature type="binding site" evidence="7">
    <location>
        <position position="166"/>
    </location>
    <ligand>
        <name>1D-myo-inositol 3-phosphate</name>
        <dbReference type="ChEBI" id="CHEBI:58401"/>
    </ligand>
</feature>
<dbReference type="Proteomes" id="UP001589610">
    <property type="component" value="Unassembled WGS sequence"/>
</dbReference>
<feature type="domain" description="Glycosyl transferase family 1" evidence="8">
    <location>
        <begin position="219"/>
        <end position="391"/>
    </location>
</feature>
<keyword evidence="11" id="KW-1185">Reference proteome</keyword>
<dbReference type="InterPro" id="IPR050194">
    <property type="entry name" value="Glycosyltransferase_grp1"/>
</dbReference>
<feature type="binding site" evidence="7">
    <location>
        <position position="146"/>
    </location>
    <ligand>
        <name>1D-myo-inositol 3-phosphate</name>
        <dbReference type="ChEBI" id="CHEBI:58401"/>
    </ligand>
</feature>
<evidence type="ECO:0000313" key="10">
    <source>
        <dbReference type="EMBL" id="MFB9675514.1"/>
    </source>
</evidence>
<protein>
    <recommendedName>
        <fullName evidence="7">D-inositol-3-phosphate glycosyltransferase</fullName>
        <ecNumber evidence="7">2.4.1.250</ecNumber>
    </recommendedName>
    <alternativeName>
        <fullName evidence="7">N-acetylglucosamine-inositol-phosphate N-acetylglucosaminyltransferase</fullName>
        <shortName evidence="7">GlcNAc-Ins-P N-acetylglucosaminyltransferase</shortName>
    </alternativeName>
</protein>
<dbReference type="InterPro" id="IPR001296">
    <property type="entry name" value="Glyco_trans_1"/>
</dbReference>
<feature type="binding site" evidence="7">
    <location>
        <position position="318"/>
    </location>
    <ligand>
        <name>Mg(2+)</name>
        <dbReference type="ChEBI" id="CHEBI:18420"/>
    </ligand>
</feature>
<evidence type="ECO:0000313" key="11">
    <source>
        <dbReference type="Proteomes" id="UP001589610"/>
    </source>
</evidence>
<evidence type="ECO:0000256" key="7">
    <source>
        <dbReference type="HAMAP-Rule" id="MF_01695"/>
    </source>
</evidence>
<evidence type="ECO:0000259" key="9">
    <source>
        <dbReference type="Pfam" id="PF13579"/>
    </source>
</evidence>
<feature type="binding site" evidence="7">
    <location>
        <position position="88"/>
    </location>
    <ligand>
        <name>1D-myo-inositol 3-phosphate</name>
        <dbReference type="ChEBI" id="CHEBI:58401"/>
    </ligand>
</feature>
<keyword evidence="4 7" id="KW-0479">Metal-binding</keyword>
<dbReference type="Gene3D" id="3.40.50.2000">
    <property type="entry name" value="Glycogen Phosphorylase B"/>
    <property type="match status" value="2"/>
</dbReference>
<dbReference type="InterPro" id="IPR017814">
    <property type="entry name" value="Mycothiol_biosynthesis_MshA"/>
</dbReference>
<dbReference type="HAMAP" id="MF_01695">
    <property type="entry name" value="MshA"/>
    <property type="match status" value="1"/>
</dbReference>
<dbReference type="NCBIfam" id="TIGR03449">
    <property type="entry name" value="mycothiol_MshA"/>
    <property type="match status" value="1"/>
</dbReference>
<comment type="catalytic activity">
    <reaction evidence="6 7">
        <text>1D-myo-inositol 3-phosphate + UDP-N-acetyl-alpha-D-glucosamine = 1D-myo-inositol 2-acetamido-2-deoxy-alpha-D-glucopyranoside 3-phosphate + UDP + H(+)</text>
        <dbReference type="Rhea" id="RHEA:26188"/>
        <dbReference type="ChEBI" id="CHEBI:15378"/>
        <dbReference type="ChEBI" id="CHEBI:57705"/>
        <dbReference type="ChEBI" id="CHEBI:58223"/>
        <dbReference type="ChEBI" id="CHEBI:58401"/>
        <dbReference type="ChEBI" id="CHEBI:58892"/>
        <dbReference type="EC" id="2.4.1.250"/>
    </reaction>
</comment>
<dbReference type="Pfam" id="PF00534">
    <property type="entry name" value="Glycos_transf_1"/>
    <property type="match status" value="1"/>
</dbReference>
<dbReference type="SUPFAM" id="SSF53756">
    <property type="entry name" value="UDP-Glycosyltransferase/glycogen phosphorylase"/>
    <property type="match status" value="1"/>
</dbReference>
<evidence type="ECO:0000256" key="5">
    <source>
        <dbReference type="ARBA" id="ARBA00022842"/>
    </source>
</evidence>
<keyword evidence="2 7" id="KW-0328">Glycosyltransferase</keyword>